<dbReference type="InterPro" id="IPR026960">
    <property type="entry name" value="RVT-Znf"/>
</dbReference>
<feature type="domain" description="Reverse transcriptase zinc-binding" evidence="1">
    <location>
        <begin position="124"/>
        <end position="192"/>
    </location>
</feature>
<protein>
    <recommendedName>
        <fullName evidence="1">Reverse transcriptase zinc-binding domain-containing protein</fullName>
    </recommendedName>
</protein>
<evidence type="ECO:0000313" key="2">
    <source>
        <dbReference type="EMBL" id="KAD5962096.1"/>
    </source>
</evidence>
<gene>
    <name evidence="2" type="ORF">E3N88_13569</name>
</gene>
<comment type="caution">
    <text evidence="2">The sequence shown here is derived from an EMBL/GenBank/DDBJ whole genome shotgun (WGS) entry which is preliminary data.</text>
</comment>
<keyword evidence="3" id="KW-1185">Reference proteome</keyword>
<dbReference type="Proteomes" id="UP000326396">
    <property type="component" value="Linkage Group LG14"/>
</dbReference>
<accession>A0A5N6P8X4</accession>
<dbReference type="AlphaFoldDB" id="A0A5N6P8X4"/>
<dbReference type="OrthoDB" id="1736633at2759"/>
<evidence type="ECO:0000259" key="1">
    <source>
        <dbReference type="Pfam" id="PF13966"/>
    </source>
</evidence>
<evidence type="ECO:0000313" key="3">
    <source>
        <dbReference type="Proteomes" id="UP000326396"/>
    </source>
</evidence>
<dbReference type="PANTHER" id="PTHR33116:SF78">
    <property type="entry name" value="OS12G0587133 PROTEIN"/>
    <property type="match status" value="1"/>
</dbReference>
<dbReference type="Pfam" id="PF13966">
    <property type="entry name" value="zf-RVT"/>
    <property type="match status" value="1"/>
</dbReference>
<organism evidence="2 3">
    <name type="scientific">Mikania micrantha</name>
    <name type="common">bitter vine</name>
    <dbReference type="NCBI Taxonomy" id="192012"/>
    <lineage>
        <taxon>Eukaryota</taxon>
        <taxon>Viridiplantae</taxon>
        <taxon>Streptophyta</taxon>
        <taxon>Embryophyta</taxon>
        <taxon>Tracheophyta</taxon>
        <taxon>Spermatophyta</taxon>
        <taxon>Magnoliopsida</taxon>
        <taxon>eudicotyledons</taxon>
        <taxon>Gunneridae</taxon>
        <taxon>Pentapetalae</taxon>
        <taxon>asterids</taxon>
        <taxon>campanulids</taxon>
        <taxon>Asterales</taxon>
        <taxon>Asteraceae</taxon>
        <taxon>Asteroideae</taxon>
        <taxon>Heliantheae alliance</taxon>
        <taxon>Eupatorieae</taxon>
        <taxon>Mikania</taxon>
    </lineage>
</organism>
<name>A0A5N6P8X4_9ASTR</name>
<sequence>MDFQRLIRCHIDNGMSALFWLDNWMGTGLLKDHFPLLFNLEKNKRCKVGERMETHGSETNLKWNWTRNVVAGPEENELKLCTIESKKLQVSNELDRWEWEGDTTGNYMVHSIKCNIEKEMFSGDNMIFERSKWVPIKLNFFGWRVGLDKIPTRVALAKRNVWISSTVCDSCGLELETVDHLFLHCNVANQVWELVKSWCKISGNMGATIKEVLQFSNNLKGEKKYKKLVHSIILVTISILWKARNDRIFSKIKWSTEKIMEEIKLCSFIWIKNRTNSNSIDWSSWCGLNVKFD</sequence>
<dbReference type="PANTHER" id="PTHR33116">
    <property type="entry name" value="REVERSE TRANSCRIPTASE ZINC-BINDING DOMAIN-CONTAINING PROTEIN-RELATED-RELATED"/>
    <property type="match status" value="1"/>
</dbReference>
<dbReference type="EMBL" id="SZYD01000006">
    <property type="protein sequence ID" value="KAD5962096.1"/>
    <property type="molecule type" value="Genomic_DNA"/>
</dbReference>
<reference evidence="2 3" key="1">
    <citation type="submission" date="2019-05" db="EMBL/GenBank/DDBJ databases">
        <title>Mikania micrantha, genome provides insights into the molecular mechanism of rapid growth.</title>
        <authorList>
            <person name="Liu B."/>
        </authorList>
    </citation>
    <scope>NUCLEOTIDE SEQUENCE [LARGE SCALE GENOMIC DNA]</scope>
    <source>
        <strain evidence="2">NLD-2019</strain>
        <tissue evidence="2">Leaf</tissue>
    </source>
</reference>
<proteinExistence type="predicted"/>